<comment type="subcellular location">
    <subcellularLocation>
        <location evidence="1">Membrane</location>
        <topology evidence="1">Multi-pass membrane protein</topology>
    </subcellularLocation>
</comment>
<keyword evidence="10" id="KW-1185">Reference proteome</keyword>
<dbReference type="OrthoDB" id="655540at2759"/>
<feature type="transmembrane region" description="Helical" evidence="7">
    <location>
        <begin position="261"/>
        <end position="282"/>
    </location>
</feature>
<organism evidence="9 10">
    <name type="scientific">Adiantum capillus-veneris</name>
    <name type="common">Maidenhair fern</name>
    <dbReference type="NCBI Taxonomy" id="13818"/>
    <lineage>
        <taxon>Eukaryota</taxon>
        <taxon>Viridiplantae</taxon>
        <taxon>Streptophyta</taxon>
        <taxon>Embryophyta</taxon>
        <taxon>Tracheophyta</taxon>
        <taxon>Polypodiopsida</taxon>
        <taxon>Polypodiidae</taxon>
        <taxon>Polypodiales</taxon>
        <taxon>Pteridineae</taxon>
        <taxon>Pteridaceae</taxon>
        <taxon>Vittarioideae</taxon>
        <taxon>Adiantum</taxon>
    </lineage>
</organism>
<dbReference type="EMBL" id="JABFUD020000023">
    <property type="protein sequence ID" value="KAI5061456.1"/>
    <property type="molecule type" value="Genomic_DNA"/>
</dbReference>
<keyword evidence="5 7" id="KW-0472">Membrane</keyword>
<feature type="transmembrane region" description="Helical" evidence="7">
    <location>
        <begin position="214"/>
        <end position="234"/>
    </location>
</feature>
<feature type="transmembrane region" description="Helical" evidence="7">
    <location>
        <begin position="399"/>
        <end position="423"/>
    </location>
</feature>
<feature type="transmembrane region" description="Helical" evidence="7">
    <location>
        <begin position="331"/>
        <end position="354"/>
    </location>
</feature>
<protein>
    <recommendedName>
        <fullName evidence="8">Amino acid transporter transmembrane domain-containing protein</fullName>
    </recommendedName>
</protein>
<feature type="domain" description="Amino acid transporter transmembrane" evidence="8">
    <location>
        <begin position="182"/>
        <end position="570"/>
    </location>
</feature>
<gene>
    <name evidence="9" type="ORF">GOP47_0023961</name>
</gene>
<dbReference type="InterPro" id="IPR013057">
    <property type="entry name" value="AA_transpt_TM"/>
</dbReference>
<keyword evidence="2 7" id="KW-0812">Transmembrane</keyword>
<dbReference type="GO" id="GO:0015179">
    <property type="term" value="F:L-amino acid transmembrane transporter activity"/>
    <property type="evidence" value="ECO:0007669"/>
    <property type="project" value="TreeGrafter"/>
</dbReference>
<evidence type="ECO:0000256" key="2">
    <source>
        <dbReference type="ARBA" id="ARBA00022692"/>
    </source>
</evidence>
<name>A0A9D4U715_ADICA</name>
<dbReference type="GO" id="GO:0005774">
    <property type="term" value="C:vacuolar membrane"/>
    <property type="evidence" value="ECO:0007669"/>
    <property type="project" value="TreeGrafter"/>
</dbReference>
<evidence type="ECO:0000313" key="9">
    <source>
        <dbReference type="EMBL" id="KAI5061456.1"/>
    </source>
</evidence>
<feature type="region of interest" description="Disordered" evidence="6">
    <location>
        <begin position="1"/>
        <end position="106"/>
    </location>
</feature>
<dbReference type="PANTHER" id="PTHR22950:SF696">
    <property type="entry name" value="AMINO ACID TRANSPORTER TRANSMEMBRANE DOMAIN-CONTAINING PROTEIN"/>
    <property type="match status" value="1"/>
</dbReference>
<evidence type="ECO:0000259" key="8">
    <source>
        <dbReference type="Pfam" id="PF01490"/>
    </source>
</evidence>
<sequence>MAARDQRQLCENSRQAGGMGDAEKEVRRGSHGDEGKKTSCPDVAAAKDGVSPTLGAQKEGAEGHTRETHEAGALQVEAPPGSGKEDLLNSNMRSPSDQLSSPGPPPISCVVDFSHMQLPVGAPPPPHNYIEDGYASYIASKLTVTTATKALSVELAGPPAPLPHPEKLKVLQLSPHDHNHGKSSFFQATLNCLSLLYGLGILSSPYAIAKTGWMGVTISIMISTSYAYTAYLMARCIEFDPACSNYQDIAKLALGKRMRKVITALFYMELTGTLVGYCISMGDNLNYFFPHVGFSLPGLSNRNIMICIVTLIILPSVWLRDLSALSFTSMWCIVSSVLLLVAVMVAATVNHIGFTHPLPFLRIKGVPVAAGLYAFSYGGTSVFPSIYKSMKDPSKFPQVLAVSFFIATTSIAGLGVAGAYMFGEHTASQVTLSMPVHFISTKIVLWMTILTPICKFALQLSPITTAVEVQLNKRCANMQKGGMNKTLIFAASTLMRSCVLALIAIISMILPYFEYIIALVGSSMTIAICMIFPCLFYLKLYWKRLPSFTIVFITVLILLGAIVGACGTIISFQGLVNSKTSHHHSS</sequence>
<feature type="transmembrane region" description="Helical" evidence="7">
    <location>
        <begin position="443"/>
        <end position="467"/>
    </location>
</feature>
<feature type="compositionally biased region" description="Basic and acidic residues" evidence="6">
    <location>
        <begin position="59"/>
        <end position="70"/>
    </location>
</feature>
<keyword evidence="4 7" id="KW-1133">Transmembrane helix</keyword>
<reference evidence="9" key="1">
    <citation type="submission" date="2021-01" db="EMBL/GenBank/DDBJ databases">
        <title>Adiantum capillus-veneris genome.</title>
        <authorList>
            <person name="Fang Y."/>
            <person name="Liao Q."/>
        </authorList>
    </citation>
    <scope>NUCLEOTIDE SEQUENCE</scope>
    <source>
        <strain evidence="9">H3</strain>
        <tissue evidence="9">Leaf</tissue>
    </source>
</reference>
<feature type="transmembrane region" description="Helical" evidence="7">
    <location>
        <begin position="515"/>
        <end position="538"/>
    </location>
</feature>
<feature type="transmembrane region" description="Helical" evidence="7">
    <location>
        <begin position="366"/>
        <end position="387"/>
    </location>
</feature>
<feature type="transmembrane region" description="Helical" evidence="7">
    <location>
        <begin position="302"/>
        <end position="319"/>
    </location>
</feature>
<comment type="caution">
    <text evidence="9">The sequence shown here is derived from an EMBL/GenBank/DDBJ whole genome shotgun (WGS) entry which is preliminary data.</text>
</comment>
<dbReference type="AlphaFoldDB" id="A0A9D4U715"/>
<feature type="transmembrane region" description="Helical" evidence="7">
    <location>
        <begin position="188"/>
        <end position="208"/>
    </location>
</feature>
<feature type="transmembrane region" description="Helical" evidence="7">
    <location>
        <begin position="487"/>
        <end position="509"/>
    </location>
</feature>
<feature type="compositionally biased region" description="Basic and acidic residues" evidence="6">
    <location>
        <begin position="21"/>
        <end position="39"/>
    </location>
</feature>
<evidence type="ECO:0000256" key="6">
    <source>
        <dbReference type="SAM" id="MobiDB-lite"/>
    </source>
</evidence>
<evidence type="ECO:0000256" key="1">
    <source>
        <dbReference type="ARBA" id="ARBA00004141"/>
    </source>
</evidence>
<proteinExistence type="predicted"/>
<evidence type="ECO:0000256" key="4">
    <source>
        <dbReference type="ARBA" id="ARBA00022989"/>
    </source>
</evidence>
<dbReference type="PANTHER" id="PTHR22950">
    <property type="entry name" value="AMINO ACID TRANSPORTER"/>
    <property type="match status" value="1"/>
</dbReference>
<dbReference type="Gene3D" id="1.20.1740.10">
    <property type="entry name" value="Amino acid/polyamine transporter I"/>
    <property type="match status" value="1"/>
</dbReference>
<evidence type="ECO:0000256" key="7">
    <source>
        <dbReference type="SAM" id="Phobius"/>
    </source>
</evidence>
<feature type="compositionally biased region" description="Polar residues" evidence="6">
    <location>
        <begin position="88"/>
        <end position="101"/>
    </location>
</feature>
<evidence type="ECO:0000256" key="3">
    <source>
        <dbReference type="ARBA" id="ARBA00022970"/>
    </source>
</evidence>
<accession>A0A9D4U715</accession>
<keyword evidence="3" id="KW-0813">Transport</keyword>
<evidence type="ECO:0000256" key="5">
    <source>
        <dbReference type="ARBA" id="ARBA00023136"/>
    </source>
</evidence>
<evidence type="ECO:0000313" key="10">
    <source>
        <dbReference type="Proteomes" id="UP000886520"/>
    </source>
</evidence>
<dbReference type="Proteomes" id="UP000886520">
    <property type="component" value="Chromosome 23"/>
</dbReference>
<keyword evidence="3" id="KW-0029">Amino-acid transport</keyword>
<dbReference type="Pfam" id="PF01490">
    <property type="entry name" value="Aa_trans"/>
    <property type="match status" value="1"/>
</dbReference>
<feature type="transmembrane region" description="Helical" evidence="7">
    <location>
        <begin position="550"/>
        <end position="576"/>
    </location>
</feature>